<name>A0A922M4Y5_SPOEX</name>
<reference evidence="2" key="1">
    <citation type="journal article" date="2021" name="G3 (Bethesda)">
        <title>Genome and transcriptome analysis of the beet armyworm Spodoptera exigua reveals targets for pest control. .</title>
        <authorList>
            <person name="Simon S."/>
            <person name="Breeschoten T."/>
            <person name="Jansen H.J."/>
            <person name="Dirks R.P."/>
            <person name="Schranz M.E."/>
            <person name="Ros V.I.D."/>
        </authorList>
    </citation>
    <scope>NUCLEOTIDE SEQUENCE</scope>
    <source>
        <strain evidence="2">TB_SE_WUR_2020</strain>
    </source>
</reference>
<protein>
    <submittedName>
        <fullName evidence="2">Uncharacterized protein</fullName>
    </submittedName>
</protein>
<sequence length="98" mass="11055">MGSQNFPPTEDSPHIRQIRATIDVKRNIYALGISRYGTQISIVENMGEFEQMQESYVKIYDVGRKRDHDDDAAAENNSSDSDGDGDLELGDIIEFELD</sequence>
<organism evidence="2 3">
    <name type="scientific">Spodoptera exigua</name>
    <name type="common">Beet armyworm</name>
    <name type="synonym">Noctua fulgens</name>
    <dbReference type="NCBI Taxonomy" id="7107"/>
    <lineage>
        <taxon>Eukaryota</taxon>
        <taxon>Metazoa</taxon>
        <taxon>Ecdysozoa</taxon>
        <taxon>Arthropoda</taxon>
        <taxon>Hexapoda</taxon>
        <taxon>Insecta</taxon>
        <taxon>Pterygota</taxon>
        <taxon>Neoptera</taxon>
        <taxon>Endopterygota</taxon>
        <taxon>Lepidoptera</taxon>
        <taxon>Glossata</taxon>
        <taxon>Ditrysia</taxon>
        <taxon>Noctuoidea</taxon>
        <taxon>Noctuidae</taxon>
        <taxon>Amphipyrinae</taxon>
        <taxon>Spodoptera</taxon>
    </lineage>
</organism>
<proteinExistence type="predicted"/>
<dbReference type="InterPro" id="IPR015943">
    <property type="entry name" value="WD40/YVTN_repeat-like_dom_sf"/>
</dbReference>
<comment type="caution">
    <text evidence="2">The sequence shown here is derived from an EMBL/GenBank/DDBJ whole genome shotgun (WGS) entry which is preliminary data.</text>
</comment>
<dbReference type="EMBL" id="JACEFF010000824">
    <property type="protein sequence ID" value="KAH9630404.1"/>
    <property type="molecule type" value="Genomic_DNA"/>
</dbReference>
<accession>A0A922M4Y5</accession>
<dbReference type="Proteomes" id="UP000814243">
    <property type="component" value="Unassembled WGS sequence"/>
</dbReference>
<dbReference type="Gene3D" id="2.130.10.10">
    <property type="entry name" value="YVTN repeat-like/Quinoprotein amine dehydrogenase"/>
    <property type="match status" value="1"/>
</dbReference>
<evidence type="ECO:0000256" key="1">
    <source>
        <dbReference type="SAM" id="MobiDB-lite"/>
    </source>
</evidence>
<evidence type="ECO:0000313" key="3">
    <source>
        <dbReference type="Proteomes" id="UP000814243"/>
    </source>
</evidence>
<evidence type="ECO:0000313" key="2">
    <source>
        <dbReference type="EMBL" id="KAH9630404.1"/>
    </source>
</evidence>
<dbReference type="AlphaFoldDB" id="A0A922M4Y5"/>
<gene>
    <name evidence="2" type="ORF">HF086_010882</name>
</gene>
<feature type="region of interest" description="Disordered" evidence="1">
    <location>
        <begin position="68"/>
        <end position="89"/>
    </location>
</feature>